<dbReference type="PROSITE" id="PS00675">
    <property type="entry name" value="SIGMA54_INTERACT_1"/>
    <property type="match status" value="1"/>
</dbReference>
<keyword evidence="1" id="KW-0547">Nucleotide-binding</keyword>
<dbReference type="PROSITE" id="PS50885">
    <property type="entry name" value="HAMP"/>
    <property type="match status" value="1"/>
</dbReference>
<dbReference type="InterPro" id="IPR058031">
    <property type="entry name" value="AAA_lid_NorR"/>
</dbReference>
<dbReference type="InterPro" id="IPR029016">
    <property type="entry name" value="GAF-like_dom_sf"/>
</dbReference>
<dbReference type="PANTHER" id="PTHR32071:SF117">
    <property type="entry name" value="PTS-DEPENDENT DIHYDROXYACETONE KINASE OPERON REGULATORY PROTEIN-RELATED"/>
    <property type="match status" value="1"/>
</dbReference>
<dbReference type="PRINTS" id="PR01590">
    <property type="entry name" value="HTHFIS"/>
</dbReference>
<dbReference type="FunFam" id="1.10.8.60:FF:000014">
    <property type="entry name" value="DNA-binding transcriptional regulator NtrC"/>
    <property type="match status" value="1"/>
</dbReference>
<dbReference type="PANTHER" id="PTHR32071">
    <property type="entry name" value="TRANSCRIPTIONAL REGULATORY PROTEIN"/>
    <property type="match status" value="1"/>
</dbReference>
<evidence type="ECO:0000313" key="11">
    <source>
        <dbReference type="Proteomes" id="UP000005496"/>
    </source>
</evidence>
<dbReference type="SUPFAM" id="SSF55781">
    <property type="entry name" value="GAF domain-like"/>
    <property type="match status" value="1"/>
</dbReference>
<keyword evidence="7" id="KW-0472">Membrane</keyword>
<gene>
    <name evidence="10" type="ORF">Dthio_PD1033</name>
</gene>
<dbReference type="AlphaFoldDB" id="D6SSM8"/>
<dbReference type="Gene3D" id="3.30.450.40">
    <property type="match status" value="1"/>
</dbReference>
<evidence type="ECO:0000256" key="4">
    <source>
        <dbReference type="ARBA" id="ARBA00023125"/>
    </source>
</evidence>
<dbReference type="Gene3D" id="6.10.340.10">
    <property type="match status" value="1"/>
</dbReference>
<feature type="transmembrane region" description="Helical" evidence="7">
    <location>
        <begin position="6"/>
        <end position="28"/>
    </location>
</feature>
<dbReference type="GO" id="GO:0005524">
    <property type="term" value="F:ATP binding"/>
    <property type="evidence" value="ECO:0007669"/>
    <property type="project" value="UniProtKB-KW"/>
</dbReference>
<reference evidence="10" key="1">
    <citation type="submission" date="2010-05" db="EMBL/GenBank/DDBJ databases">
        <title>The draft genome of Desulfonatronospira thiodismutans ASO3-1.</title>
        <authorList>
            <consortium name="US DOE Joint Genome Institute (JGI-PGF)"/>
            <person name="Lucas S."/>
            <person name="Copeland A."/>
            <person name="Lapidus A."/>
            <person name="Cheng J.-F."/>
            <person name="Bruce D."/>
            <person name="Goodwin L."/>
            <person name="Pitluck S."/>
            <person name="Chertkov O."/>
            <person name="Brettin T."/>
            <person name="Detter J.C."/>
            <person name="Han C."/>
            <person name="Land M.L."/>
            <person name="Hauser L."/>
            <person name="Kyrpides N."/>
            <person name="Mikhailova N."/>
            <person name="Muyzer G."/>
            <person name="Woyke T."/>
        </authorList>
    </citation>
    <scope>NUCLEOTIDE SEQUENCE [LARGE SCALE GENOMIC DNA]</scope>
    <source>
        <strain evidence="10">ASO3-1</strain>
    </source>
</reference>
<accession>D6SSM8</accession>
<dbReference type="EMBL" id="ACJN02000003">
    <property type="protein sequence ID" value="EFI33694.1"/>
    <property type="molecule type" value="Genomic_DNA"/>
</dbReference>
<dbReference type="InterPro" id="IPR025662">
    <property type="entry name" value="Sigma_54_int_dom_ATP-bd_1"/>
</dbReference>
<feature type="domain" description="Sigma-54 factor interaction" evidence="8">
    <location>
        <begin position="426"/>
        <end position="655"/>
    </location>
</feature>
<proteinExistence type="predicted"/>
<dbReference type="GO" id="GO:0043565">
    <property type="term" value="F:sequence-specific DNA binding"/>
    <property type="evidence" value="ECO:0007669"/>
    <property type="project" value="InterPro"/>
</dbReference>
<dbReference type="InterPro" id="IPR003660">
    <property type="entry name" value="HAMP_dom"/>
</dbReference>
<dbReference type="Pfam" id="PF00158">
    <property type="entry name" value="Sigma54_activat"/>
    <property type="match status" value="1"/>
</dbReference>
<dbReference type="SMART" id="SM00304">
    <property type="entry name" value="HAMP"/>
    <property type="match status" value="1"/>
</dbReference>
<dbReference type="GO" id="GO:0006355">
    <property type="term" value="P:regulation of DNA-templated transcription"/>
    <property type="evidence" value="ECO:0007669"/>
    <property type="project" value="InterPro"/>
</dbReference>
<dbReference type="PROSITE" id="PS50045">
    <property type="entry name" value="SIGMA54_INTERACT_4"/>
    <property type="match status" value="1"/>
</dbReference>
<dbReference type="SUPFAM" id="SSF52540">
    <property type="entry name" value="P-loop containing nucleoside triphosphate hydrolases"/>
    <property type="match status" value="1"/>
</dbReference>
<keyword evidence="7" id="KW-0812">Transmembrane</keyword>
<evidence type="ECO:0000256" key="3">
    <source>
        <dbReference type="ARBA" id="ARBA00023015"/>
    </source>
</evidence>
<feature type="transmembrane region" description="Helical" evidence="7">
    <location>
        <begin position="162"/>
        <end position="185"/>
    </location>
</feature>
<dbReference type="CDD" id="cd00009">
    <property type="entry name" value="AAA"/>
    <property type="match status" value="1"/>
</dbReference>
<evidence type="ECO:0000256" key="1">
    <source>
        <dbReference type="ARBA" id="ARBA00022741"/>
    </source>
</evidence>
<dbReference type="Gene3D" id="1.10.10.60">
    <property type="entry name" value="Homeodomain-like"/>
    <property type="match status" value="1"/>
</dbReference>
<name>D6SSM8_9BACT</name>
<protein>
    <submittedName>
        <fullName evidence="10">Sigma54 specific transcriptional regulator, Fis family</fullName>
    </submittedName>
</protein>
<evidence type="ECO:0000259" key="9">
    <source>
        <dbReference type="PROSITE" id="PS50885"/>
    </source>
</evidence>
<dbReference type="SUPFAM" id="SSF46689">
    <property type="entry name" value="Homeodomain-like"/>
    <property type="match status" value="1"/>
</dbReference>
<dbReference type="InterPro" id="IPR002078">
    <property type="entry name" value="Sigma_54_int"/>
</dbReference>
<evidence type="ECO:0000313" key="10">
    <source>
        <dbReference type="EMBL" id="EFI33694.1"/>
    </source>
</evidence>
<dbReference type="GO" id="GO:0007165">
    <property type="term" value="P:signal transduction"/>
    <property type="evidence" value="ECO:0007669"/>
    <property type="project" value="InterPro"/>
</dbReference>
<evidence type="ECO:0000256" key="7">
    <source>
        <dbReference type="SAM" id="Phobius"/>
    </source>
</evidence>
<dbReference type="OrthoDB" id="9763792at2"/>
<dbReference type="SUPFAM" id="SSF158472">
    <property type="entry name" value="HAMP domain-like"/>
    <property type="match status" value="1"/>
</dbReference>
<dbReference type="InterPro" id="IPR027417">
    <property type="entry name" value="P-loop_NTPase"/>
</dbReference>
<dbReference type="Pfam" id="PF25601">
    <property type="entry name" value="AAA_lid_14"/>
    <property type="match status" value="1"/>
</dbReference>
<dbReference type="PROSITE" id="PS00688">
    <property type="entry name" value="SIGMA54_INTERACT_3"/>
    <property type="match status" value="1"/>
</dbReference>
<evidence type="ECO:0000256" key="2">
    <source>
        <dbReference type="ARBA" id="ARBA00022840"/>
    </source>
</evidence>
<dbReference type="InterPro" id="IPR025944">
    <property type="entry name" value="Sigma_54_int_dom_CS"/>
</dbReference>
<evidence type="ECO:0000259" key="8">
    <source>
        <dbReference type="PROSITE" id="PS50045"/>
    </source>
</evidence>
<evidence type="ECO:0000256" key="5">
    <source>
        <dbReference type="ARBA" id="ARBA00023159"/>
    </source>
</evidence>
<dbReference type="InterPro" id="IPR002197">
    <property type="entry name" value="HTH_Fis"/>
</dbReference>
<keyword evidence="6" id="KW-0804">Transcription</keyword>
<dbReference type="SMART" id="SM00382">
    <property type="entry name" value="AAA"/>
    <property type="match status" value="1"/>
</dbReference>
<keyword evidence="11" id="KW-1185">Reference proteome</keyword>
<keyword evidence="4" id="KW-0238">DNA-binding</keyword>
<dbReference type="Pfam" id="PF00672">
    <property type="entry name" value="HAMP"/>
    <property type="match status" value="1"/>
</dbReference>
<evidence type="ECO:0000256" key="6">
    <source>
        <dbReference type="ARBA" id="ARBA00023163"/>
    </source>
</evidence>
<dbReference type="FunFam" id="3.40.50.300:FF:000006">
    <property type="entry name" value="DNA-binding transcriptional regulator NtrC"/>
    <property type="match status" value="1"/>
</dbReference>
<keyword evidence="7" id="KW-1133">Transmembrane helix</keyword>
<keyword evidence="2" id="KW-0067">ATP-binding</keyword>
<dbReference type="Pfam" id="PF02954">
    <property type="entry name" value="HTH_8"/>
    <property type="match status" value="1"/>
</dbReference>
<keyword evidence="5" id="KW-0010">Activator</keyword>
<feature type="domain" description="HAMP" evidence="9">
    <location>
        <begin position="186"/>
        <end position="239"/>
    </location>
</feature>
<dbReference type="CDD" id="cd06225">
    <property type="entry name" value="HAMP"/>
    <property type="match status" value="1"/>
</dbReference>
<dbReference type="InterPro" id="IPR009057">
    <property type="entry name" value="Homeodomain-like_sf"/>
</dbReference>
<dbReference type="Gene3D" id="3.40.50.300">
    <property type="entry name" value="P-loop containing nucleotide triphosphate hydrolases"/>
    <property type="match status" value="1"/>
</dbReference>
<sequence length="730" mass="81325">MQLSLKGTLILTIAGLVMLSILAVALLASHHYARSQEELLEAQAVNLGHTLGEESTDFVLTNDLVSLQRRLERYKQTTPQVSYLFVQRQDKILAAVFQGNGVPRELIDANQPLDKHTSSLKKIMSKEGDKYLDLAVPMFEGRAGVLRLGFSEEHLSMQVAQLWQGIFSLALVILVPALFIGLVLISRITRPLAALVKAAGEVEPGKKMDVQFNVQGQKEIQALSDAFRRMTSRIQEYTTRLEEQAEALEHAHRRMQTTCEVARNVSALSDMDEIGGYLMRRIKKIIHCPSNLILVFGPDRDVLFVITEKGTYPVSDRQTAQSIDAALQNLQGVETIDGRVFESLPLPEGFVLGEKQVVVPLYYEDILCGAMLASCSSKCKCDSDSMELISLVLSHASGTIRRAILHQEEIKKLKQGVSESAGFEGMIGRDYRMQTIYRLIQDVAPTDVTVLIQGESGTGKELVAKAIHARSSRRDNPFVVINCSAYPATLLESELFGHEKGAFTGAIRQRPGRFEQARGGTVFLDEIAEVDLSAQVKLLRVLQTQKFERLGGEKSIEVDVRILAATNKDLLEEVKAGRFREDLYYRLDVVPINLPPLRERGNDTALLARHFLERFAAVQDKRINEISSSAMRALLDYSWPGNVRELENVMEQAVVLCKGETIALEDLPDKLQGARPARRKTIEDQEKNLLLETLEACGWNKKMAAERLGIGRSTLYAKLKKHGIMDSSTS</sequence>
<dbReference type="Proteomes" id="UP000005496">
    <property type="component" value="Unassembled WGS sequence"/>
</dbReference>
<keyword evidence="3" id="KW-0805">Transcription regulation</keyword>
<comment type="caution">
    <text evidence="10">The sequence shown here is derived from an EMBL/GenBank/DDBJ whole genome shotgun (WGS) entry which is preliminary data.</text>
</comment>
<dbReference type="Gene3D" id="1.10.8.60">
    <property type="match status" value="1"/>
</dbReference>
<dbReference type="eggNOG" id="COG2204">
    <property type="taxonomic scope" value="Bacteria"/>
</dbReference>
<dbReference type="InterPro" id="IPR003593">
    <property type="entry name" value="AAA+_ATPase"/>
</dbReference>
<organism evidence="10 11">
    <name type="scientific">Desulfonatronospira thiodismutans ASO3-1</name>
    <dbReference type="NCBI Taxonomy" id="555779"/>
    <lineage>
        <taxon>Bacteria</taxon>
        <taxon>Pseudomonadati</taxon>
        <taxon>Thermodesulfobacteriota</taxon>
        <taxon>Desulfovibrionia</taxon>
        <taxon>Desulfovibrionales</taxon>
        <taxon>Desulfonatronovibrionaceae</taxon>
        <taxon>Desulfonatronospira</taxon>
    </lineage>
</organism>
<dbReference type="GO" id="GO:0016020">
    <property type="term" value="C:membrane"/>
    <property type="evidence" value="ECO:0007669"/>
    <property type="project" value="InterPro"/>
</dbReference>